<keyword evidence="3" id="KW-0547">Nucleotide-binding</keyword>
<feature type="domain" description="DUF927" evidence="2">
    <location>
        <begin position="195"/>
        <end position="445"/>
    </location>
</feature>
<organism evidence="3 4">
    <name type="scientific">Bordetella ansorpii</name>
    <dbReference type="NCBI Taxonomy" id="288768"/>
    <lineage>
        <taxon>Bacteria</taxon>
        <taxon>Pseudomonadati</taxon>
        <taxon>Pseudomonadota</taxon>
        <taxon>Betaproteobacteria</taxon>
        <taxon>Burkholderiales</taxon>
        <taxon>Alcaligenaceae</taxon>
        <taxon>Bordetella</taxon>
    </lineage>
</organism>
<name>A0A157PBD8_9BORD</name>
<feature type="region of interest" description="Disordered" evidence="1">
    <location>
        <begin position="97"/>
        <end position="173"/>
    </location>
</feature>
<sequence length="744" mass="80217">MNTFQPFKNSPSEVSAAAAALQQMDRTGQIPYSYLDERGLGYIVDLARGADKDPTQVIRSLLTDAARQPSQPRVAVPFHQEAQPDVGKAYAKPCEIPPPATVLTPSSTQPRIITPRTKKPAASQDLSYGNPKVHLSAAQEATPSSVASPSGFDTQPERQESTQENVAEANPGVSWQHGHAYRLTADHVLKQEAKSDTWRPICSRIEIMRQLRDDQGQGWSLELQLKASDGAMQTVIVPRAKLGDMAEIRALLMDRGVIVLNLQDVMGYLGTAQHAKTHSLTHHVGWTDYRYVLADRVYGHAAEEIALHPDAPTFSGHARQGTLGGWNATIGRLAIGNSRLMAALLTALASPLVQATGLESGGVHFYGVSSSGKTTLLAAAGSVFGAPQSVIRTWRSTSNALETVAASLNDSTLFLDEIGQVKAEEVGEIVYMLANGQGKGRMTRSAQQARLHQWTLLFLSTGEISLQQTIESGGTKARAGMEIRLVSIPADAEAGLGVFENLHGFHSSKAMADGLRRATSENYGVANDAWLSYLTKEKHRLGETGFREFCKTRLAAHEASLLPAGADGQVNRVAGRFALLALAGELAAQAGIGGWSVEDVKAAMQRCLADWIRHRGGTGPSEETQALRQVQAFFEEHGASAFHRLEIDGIGSSVGGLDTRPVQHRAGYFSQSGDDRNGVYYVFPTAFKDRICNGLNPSLVKRVLREKGLLLRDSGDTTRIPGVHGPSARYYQISGRIVGHSDNG</sequence>
<evidence type="ECO:0000256" key="1">
    <source>
        <dbReference type="SAM" id="MobiDB-lite"/>
    </source>
</evidence>
<dbReference type="Pfam" id="PF06048">
    <property type="entry name" value="DUF927"/>
    <property type="match status" value="1"/>
</dbReference>
<accession>A0A157PBD8</accession>
<reference evidence="3 4" key="1">
    <citation type="submission" date="2016-03" db="EMBL/GenBank/DDBJ databases">
        <authorList>
            <consortium name="Pathogen Informatics"/>
        </authorList>
    </citation>
    <scope>NUCLEOTIDE SEQUENCE [LARGE SCALE GENOMIC DNA]</scope>
    <source>
        <strain evidence="3 4">NCTC13364</strain>
    </source>
</reference>
<feature type="compositionally biased region" description="Polar residues" evidence="1">
    <location>
        <begin position="139"/>
        <end position="153"/>
    </location>
</feature>
<keyword evidence="3" id="KW-0378">Hydrolase</keyword>
<protein>
    <submittedName>
        <fullName evidence="3">Superfamily II helicase and inactivated derivatives</fullName>
    </submittedName>
</protein>
<dbReference type="GO" id="GO:0004386">
    <property type="term" value="F:helicase activity"/>
    <property type="evidence" value="ECO:0007669"/>
    <property type="project" value="UniProtKB-KW"/>
</dbReference>
<evidence type="ECO:0000313" key="3">
    <source>
        <dbReference type="EMBL" id="SAI30798.1"/>
    </source>
</evidence>
<dbReference type="RefSeq" id="WP_066412413.1">
    <property type="nucleotide sequence ID" value="NZ_FKBS01000014.1"/>
</dbReference>
<dbReference type="InterPro" id="IPR009270">
    <property type="entry name" value="DUF927"/>
</dbReference>
<dbReference type="EMBL" id="FKBS01000014">
    <property type="protein sequence ID" value="SAI30798.1"/>
    <property type="molecule type" value="Genomic_DNA"/>
</dbReference>
<proteinExistence type="predicted"/>
<keyword evidence="3" id="KW-0347">Helicase</keyword>
<keyword evidence="3" id="KW-0067">ATP-binding</keyword>
<dbReference type="Proteomes" id="UP000077037">
    <property type="component" value="Unassembled WGS sequence"/>
</dbReference>
<evidence type="ECO:0000313" key="4">
    <source>
        <dbReference type="Proteomes" id="UP000077037"/>
    </source>
</evidence>
<evidence type="ECO:0000259" key="2">
    <source>
        <dbReference type="Pfam" id="PF06048"/>
    </source>
</evidence>
<dbReference type="AlphaFoldDB" id="A0A157PBD8"/>
<gene>
    <name evidence="3" type="ORF">SAMEA1982600_02458</name>
</gene>
<dbReference type="OrthoDB" id="784829at2"/>